<evidence type="ECO:0000313" key="2">
    <source>
        <dbReference type="EMBL" id="WVZ98907.1"/>
    </source>
</evidence>
<feature type="chain" id="PRO_5042992267" description="Knottin scorpion toxin-like domain-containing protein" evidence="1">
    <location>
        <begin position="31"/>
        <end position="93"/>
    </location>
</feature>
<reference evidence="2 3" key="1">
    <citation type="submission" date="2024-02" db="EMBL/GenBank/DDBJ databases">
        <title>High-quality chromosome-scale genome assembly of Pensacola bahiagrass (Paspalum notatum Flugge var. saurae).</title>
        <authorList>
            <person name="Vega J.M."/>
            <person name="Podio M."/>
            <person name="Orjuela J."/>
            <person name="Siena L.A."/>
            <person name="Pessino S.C."/>
            <person name="Combes M.C."/>
            <person name="Mariac C."/>
            <person name="Albertini E."/>
            <person name="Pupilli F."/>
            <person name="Ortiz J.P.A."/>
            <person name="Leblanc O."/>
        </authorList>
    </citation>
    <scope>NUCLEOTIDE SEQUENCE [LARGE SCALE GENOMIC DNA]</scope>
    <source>
        <strain evidence="2">R1</strain>
        <tissue evidence="2">Leaf</tissue>
    </source>
</reference>
<keyword evidence="1" id="KW-0732">Signal</keyword>
<dbReference type="AlphaFoldDB" id="A0AAQ3XJF4"/>
<dbReference type="EMBL" id="CP144754">
    <property type="protein sequence ID" value="WVZ98907.1"/>
    <property type="molecule type" value="Genomic_DNA"/>
</dbReference>
<accession>A0AAQ3XJF4</accession>
<sequence>MEMTSRAMASGLLLSLLLMNIGLVARPVLGSNDNCWVDGRVPYVVCTRAARCRSSCLEHGYVDGRCQWGFPNLVPICECLLPKCAPGATGATD</sequence>
<organism evidence="2 3">
    <name type="scientific">Paspalum notatum var. saurae</name>
    <dbReference type="NCBI Taxonomy" id="547442"/>
    <lineage>
        <taxon>Eukaryota</taxon>
        <taxon>Viridiplantae</taxon>
        <taxon>Streptophyta</taxon>
        <taxon>Embryophyta</taxon>
        <taxon>Tracheophyta</taxon>
        <taxon>Spermatophyta</taxon>
        <taxon>Magnoliopsida</taxon>
        <taxon>Liliopsida</taxon>
        <taxon>Poales</taxon>
        <taxon>Poaceae</taxon>
        <taxon>PACMAD clade</taxon>
        <taxon>Panicoideae</taxon>
        <taxon>Andropogonodae</taxon>
        <taxon>Paspaleae</taxon>
        <taxon>Paspalinae</taxon>
        <taxon>Paspalum</taxon>
    </lineage>
</organism>
<dbReference type="Proteomes" id="UP001341281">
    <property type="component" value="Chromosome 10"/>
</dbReference>
<evidence type="ECO:0000256" key="1">
    <source>
        <dbReference type="SAM" id="SignalP"/>
    </source>
</evidence>
<proteinExistence type="predicted"/>
<protein>
    <recommendedName>
        <fullName evidence="4">Knottin scorpion toxin-like domain-containing protein</fullName>
    </recommendedName>
</protein>
<feature type="signal peptide" evidence="1">
    <location>
        <begin position="1"/>
        <end position="30"/>
    </location>
</feature>
<evidence type="ECO:0000313" key="3">
    <source>
        <dbReference type="Proteomes" id="UP001341281"/>
    </source>
</evidence>
<keyword evidence="3" id="KW-1185">Reference proteome</keyword>
<name>A0AAQ3XJF4_PASNO</name>
<gene>
    <name evidence="2" type="ORF">U9M48_044277</name>
</gene>
<evidence type="ECO:0008006" key="4">
    <source>
        <dbReference type="Google" id="ProtNLM"/>
    </source>
</evidence>